<organism evidence="2">
    <name type="scientific">Phytophthora nicotianae</name>
    <name type="common">Potato buckeye rot agent</name>
    <name type="synonym">Phytophthora parasitica</name>
    <dbReference type="NCBI Taxonomy" id="4792"/>
    <lineage>
        <taxon>Eukaryota</taxon>
        <taxon>Sar</taxon>
        <taxon>Stramenopiles</taxon>
        <taxon>Oomycota</taxon>
        <taxon>Peronosporomycetes</taxon>
        <taxon>Peronosporales</taxon>
        <taxon>Peronosporaceae</taxon>
        <taxon>Phytophthora</taxon>
    </lineage>
</organism>
<accession>W2M459</accession>
<gene>
    <name evidence="2" type="ORF">L917_00202</name>
</gene>
<feature type="non-terminal residue" evidence="2">
    <location>
        <position position="1"/>
    </location>
</feature>
<dbReference type="EMBL" id="KI677162">
    <property type="protein sequence ID" value="ETM03601.1"/>
    <property type="molecule type" value="Genomic_DNA"/>
</dbReference>
<sequence>GQLARGQLQHETNETEWWEEPNGLNGRTVETEIAVGEQPRQLALDGKTGGE</sequence>
<reference evidence="2" key="1">
    <citation type="submission" date="2013-11" db="EMBL/GenBank/DDBJ databases">
        <title>The Genome Sequence of Phytophthora parasitica CHvinca01.</title>
        <authorList>
            <consortium name="The Broad Institute Genomics Platform"/>
            <person name="Russ C."/>
            <person name="Tyler B."/>
            <person name="Panabieres F."/>
            <person name="Shan W."/>
            <person name="Tripathy S."/>
            <person name="Grunwald N."/>
            <person name="Machado M."/>
            <person name="Johnson C.S."/>
            <person name="Arredondo F."/>
            <person name="Hong C."/>
            <person name="Coffey M."/>
            <person name="Young S.K."/>
            <person name="Zeng Q."/>
            <person name="Gargeya S."/>
            <person name="Fitzgerald M."/>
            <person name="Abouelleil A."/>
            <person name="Alvarado L."/>
            <person name="Chapman S.B."/>
            <person name="Gainer-Dewar J."/>
            <person name="Goldberg J."/>
            <person name="Griggs A."/>
            <person name="Gujja S."/>
            <person name="Hansen M."/>
            <person name="Howarth C."/>
            <person name="Imamovic A."/>
            <person name="Ireland A."/>
            <person name="Larimer J."/>
            <person name="McCowan C."/>
            <person name="Murphy C."/>
            <person name="Pearson M."/>
            <person name="Poon T.W."/>
            <person name="Priest M."/>
            <person name="Roberts A."/>
            <person name="Saif S."/>
            <person name="Shea T."/>
            <person name="Sykes S."/>
            <person name="Wortman J."/>
            <person name="Nusbaum C."/>
            <person name="Birren B."/>
        </authorList>
    </citation>
    <scope>NUCLEOTIDE SEQUENCE [LARGE SCALE GENOMIC DNA]</scope>
    <source>
        <strain evidence="2">CHvinca01</strain>
    </source>
</reference>
<evidence type="ECO:0000313" key="2">
    <source>
        <dbReference type="EMBL" id="ETM03601.1"/>
    </source>
</evidence>
<feature type="region of interest" description="Disordered" evidence="1">
    <location>
        <begin position="1"/>
        <end position="22"/>
    </location>
</feature>
<protein>
    <submittedName>
        <fullName evidence="2">Uncharacterized protein</fullName>
    </submittedName>
</protein>
<evidence type="ECO:0000256" key="1">
    <source>
        <dbReference type="SAM" id="MobiDB-lite"/>
    </source>
</evidence>
<name>W2M459_PHYNI</name>
<dbReference type="AlphaFoldDB" id="W2M459"/>
<dbReference type="Proteomes" id="UP000054423">
    <property type="component" value="Unassembled WGS sequence"/>
</dbReference>
<proteinExistence type="predicted"/>